<organism evidence="3 4">
    <name type="scientific">Heterodermia speciosa</name>
    <dbReference type="NCBI Taxonomy" id="116794"/>
    <lineage>
        <taxon>Eukaryota</taxon>
        <taxon>Fungi</taxon>
        <taxon>Dikarya</taxon>
        <taxon>Ascomycota</taxon>
        <taxon>Pezizomycotina</taxon>
        <taxon>Lecanoromycetes</taxon>
        <taxon>OSLEUM clade</taxon>
        <taxon>Lecanoromycetidae</taxon>
        <taxon>Caliciales</taxon>
        <taxon>Physciaceae</taxon>
        <taxon>Heterodermia</taxon>
    </lineage>
</organism>
<feature type="compositionally biased region" description="Polar residues" evidence="2">
    <location>
        <begin position="610"/>
        <end position="620"/>
    </location>
</feature>
<dbReference type="Pfam" id="PF08580">
    <property type="entry name" value="KAR9"/>
    <property type="match status" value="1"/>
</dbReference>
<dbReference type="AlphaFoldDB" id="A0A8H3I8S4"/>
<feature type="compositionally biased region" description="Polar residues" evidence="2">
    <location>
        <begin position="752"/>
        <end position="762"/>
    </location>
</feature>
<dbReference type="PANTHER" id="PTHR37271:SF1">
    <property type="entry name" value="KARYOGAMY PROTEIN KAR9"/>
    <property type="match status" value="1"/>
</dbReference>
<dbReference type="Proteomes" id="UP000664521">
    <property type="component" value="Unassembled WGS sequence"/>
</dbReference>
<proteinExistence type="predicted"/>
<evidence type="ECO:0000313" key="4">
    <source>
        <dbReference type="Proteomes" id="UP000664521"/>
    </source>
</evidence>
<evidence type="ECO:0000313" key="3">
    <source>
        <dbReference type="EMBL" id="CAF9907505.1"/>
    </source>
</evidence>
<dbReference type="GO" id="GO:0043332">
    <property type="term" value="C:mating projection tip"/>
    <property type="evidence" value="ECO:0007669"/>
    <property type="project" value="TreeGrafter"/>
</dbReference>
<dbReference type="InterPro" id="IPR013889">
    <property type="entry name" value="Karyogamy_KAR9"/>
</dbReference>
<feature type="compositionally biased region" description="Low complexity" evidence="2">
    <location>
        <begin position="731"/>
        <end position="744"/>
    </location>
</feature>
<evidence type="ECO:0000256" key="2">
    <source>
        <dbReference type="SAM" id="MobiDB-lite"/>
    </source>
</evidence>
<dbReference type="EMBL" id="CAJPDS010000005">
    <property type="protein sequence ID" value="CAF9907505.1"/>
    <property type="molecule type" value="Genomic_DNA"/>
</dbReference>
<evidence type="ECO:0000256" key="1">
    <source>
        <dbReference type="SAM" id="Coils"/>
    </source>
</evidence>
<feature type="compositionally biased region" description="Pro residues" evidence="2">
    <location>
        <begin position="646"/>
        <end position="658"/>
    </location>
</feature>
<dbReference type="GO" id="GO:0051293">
    <property type="term" value="P:establishment of spindle localization"/>
    <property type="evidence" value="ECO:0007669"/>
    <property type="project" value="TreeGrafter"/>
</dbReference>
<comment type="caution">
    <text evidence="3">The sequence shown here is derived from an EMBL/GenBank/DDBJ whole genome shotgun (WGS) entry which is preliminary data.</text>
</comment>
<protein>
    <recommendedName>
        <fullName evidence="5">Karyogamy protein</fullName>
    </recommendedName>
</protein>
<feature type="compositionally biased region" description="Low complexity" evidence="2">
    <location>
        <begin position="545"/>
        <end position="569"/>
    </location>
</feature>
<keyword evidence="1" id="KW-0175">Coiled coil</keyword>
<feature type="compositionally biased region" description="Polar residues" evidence="2">
    <location>
        <begin position="709"/>
        <end position="724"/>
    </location>
</feature>
<dbReference type="GO" id="GO:0031578">
    <property type="term" value="P:mitotic spindle orientation checkpoint signaling"/>
    <property type="evidence" value="ECO:0007669"/>
    <property type="project" value="TreeGrafter"/>
</dbReference>
<dbReference type="OrthoDB" id="5559380at2759"/>
<feature type="compositionally biased region" description="Low complexity" evidence="2">
    <location>
        <begin position="586"/>
        <end position="598"/>
    </location>
</feature>
<name>A0A8H3I8S4_9LECA</name>
<accession>A0A8H3I8S4</accession>
<dbReference type="GO" id="GO:0005816">
    <property type="term" value="C:spindle pole body"/>
    <property type="evidence" value="ECO:0007669"/>
    <property type="project" value="TreeGrafter"/>
</dbReference>
<keyword evidence="4" id="KW-1185">Reference proteome</keyword>
<gene>
    <name evidence="3" type="ORF">HETSPECPRED_007148</name>
</gene>
<reference evidence="3" key="1">
    <citation type="submission" date="2021-03" db="EMBL/GenBank/DDBJ databases">
        <authorList>
            <person name="Tagirdzhanova G."/>
        </authorList>
    </citation>
    <scope>NUCLEOTIDE SEQUENCE</scope>
</reference>
<evidence type="ECO:0008006" key="5">
    <source>
        <dbReference type="Google" id="ProtNLM"/>
    </source>
</evidence>
<dbReference type="PANTHER" id="PTHR37271">
    <property type="entry name" value="KARYOGAMY PROTEIN KAR9"/>
    <property type="match status" value="1"/>
</dbReference>
<feature type="compositionally biased region" description="Low complexity" evidence="2">
    <location>
        <begin position="688"/>
        <end position="703"/>
    </location>
</feature>
<dbReference type="GO" id="GO:0030473">
    <property type="term" value="P:nuclear migration along microtubule"/>
    <property type="evidence" value="ECO:0007669"/>
    <property type="project" value="TreeGrafter"/>
</dbReference>
<feature type="coiled-coil region" evidence="1">
    <location>
        <begin position="352"/>
        <end position="379"/>
    </location>
</feature>
<feature type="compositionally biased region" description="Polar residues" evidence="2">
    <location>
        <begin position="664"/>
        <end position="677"/>
    </location>
</feature>
<feature type="compositionally biased region" description="Polar residues" evidence="2">
    <location>
        <begin position="803"/>
        <end position="815"/>
    </location>
</feature>
<dbReference type="GO" id="GO:0005938">
    <property type="term" value="C:cell cortex"/>
    <property type="evidence" value="ECO:0007669"/>
    <property type="project" value="TreeGrafter"/>
</dbReference>
<sequence length="833" mass="90651">MSQEQSNGLVKSGKGISEIVEKHTFSVASSGEDEGTLSTLKESAAQPLTSPVDAESYLNSLRSSRTNSVYSLSRISFSSQLSRLTALQLPDAKSLSTSISALPNAPVAANTLSIAAEQIRKWLQKASEVLTGLDAEDDVEWAAAGGREGLGEVDAAIRKFEGLIAPYVTAIEKLQEREDISNVSATEQKALVRQVEQILREWEAVRQLLKGVKSQVEMAMEWEELWNHVLGDIGLEMENLGRIIFEMEEARHRAMFAESKADFTTSIDVQELETIVEDAPVANGSSSNHRYSLPPAFSAMSPTSPTLKTPQEDSKLLALFARMQPLRASLDFLPMTLSSFRTRAVESLPSACQELDSRRNSLEKKWTALEKDAESLRRELGEDRWVLVFRNAGRQAQKLCESVERSKSKLQDSIDAGIQHSNPPVLAKKIESYEAKKVHYGPAIERVLAIIEKGVKDRLTINGEILRLQQDTRAKWKAIEAEMKDMDLALEDLFLSKNQQLRDSISTIVSIDRSAAGSVVDTPGSSPASSPALDPHGSLKGDPLSGMNGSSRRSSVVSNSMSRPSGSRRYASMPHGIPSPTKLSRKTTISRSTTSGSRNASPSPFARLSGTETPCGQQTRPVLAKSDNKPRWNSSPKVNYLEYSPNPRPSPLSAPPPNRKSLMTFRSTLVPSSSISHNLPLRSPLGRSSTSSPAPLASPTFAPHLRHSSGAQSSLGVRQTSHSSPARPVNASPRSTSRSRTATPNLPAPSASRRQSLLVQSEDTAEEGSPSVRPRPQRPTTAMAGRRNSMLPLPKSVIENGRESSLGSRITSNGGNRAFSGRESSLGGERRWR</sequence>
<feature type="region of interest" description="Disordered" evidence="2">
    <location>
        <begin position="516"/>
        <end position="833"/>
    </location>
</feature>